<dbReference type="AlphaFoldDB" id="A0A919GG70"/>
<dbReference type="RefSeq" id="WP_189781165.1">
    <property type="nucleotide sequence ID" value="NZ_BNAT01000003.1"/>
</dbReference>
<comment type="caution">
    <text evidence="2">The sequence shown here is derived from an EMBL/GenBank/DDBJ whole genome shotgun (WGS) entry which is preliminary data.</text>
</comment>
<reference evidence="2" key="1">
    <citation type="journal article" date="2014" name="Int. J. Syst. Evol. Microbiol.">
        <title>Complete genome sequence of Corynebacterium casei LMG S-19264T (=DSM 44701T), isolated from a smear-ripened cheese.</title>
        <authorList>
            <consortium name="US DOE Joint Genome Institute (JGI-PGF)"/>
            <person name="Walter F."/>
            <person name="Albersmeier A."/>
            <person name="Kalinowski J."/>
            <person name="Ruckert C."/>
        </authorList>
    </citation>
    <scope>NUCLEOTIDE SEQUENCE</scope>
    <source>
        <strain evidence="2">CGMCC 4.7403</strain>
    </source>
</reference>
<evidence type="ECO:0000313" key="2">
    <source>
        <dbReference type="EMBL" id="GHH83463.1"/>
    </source>
</evidence>
<feature type="region of interest" description="Disordered" evidence="1">
    <location>
        <begin position="1"/>
        <end position="21"/>
    </location>
</feature>
<name>A0A919GG70_9ACTN</name>
<sequence length="167" mass="18827">MKPSAVDADGSPLDQEPPEHRRYARHLRALADIPEREEADLVAAVLCDEDPQMAQSAVVHHLDRRAEQLLTDARFPSWAEAMTPVIDGRDFLTRRLREWTLLRAIALHEPWTADELITASDWLQRTAADARIGTSPAALSLLAERGRTRRVRNAAGRRTRQPDEPLS</sequence>
<proteinExistence type="predicted"/>
<organism evidence="2 3">
    <name type="scientific">Streptomyces capitiformicae</name>
    <dbReference type="NCBI Taxonomy" id="2014920"/>
    <lineage>
        <taxon>Bacteria</taxon>
        <taxon>Bacillati</taxon>
        <taxon>Actinomycetota</taxon>
        <taxon>Actinomycetes</taxon>
        <taxon>Kitasatosporales</taxon>
        <taxon>Streptomycetaceae</taxon>
        <taxon>Streptomyces</taxon>
    </lineage>
</organism>
<dbReference type="Proteomes" id="UP000603227">
    <property type="component" value="Unassembled WGS sequence"/>
</dbReference>
<keyword evidence="3" id="KW-1185">Reference proteome</keyword>
<dbReference type="EMBL" id="BNAT01000003">
    <property type="protein sequence ID" value="GHH83463.1"/>
    <property type="molecule type" value="Genomic_DNA"/>
</dbReference>
<reference evidence="2" key="2">
    <citation type="submission" date="2020-09" db="EMBL/GenBank/DDBJ databases">
        <authorList>
            <person name="Sun Q."/>
            <person name="Zhou Y."/>
        </authorList>
    </citation>
    <scope>NUCLEOTIDE SEQUENCE</scope>
    <source>
        <strain evidence="2">CGMCC 4.7403</strain>
    </source>
</reference>
<accession>A0A919GG70</accession>
<protein>
    <submittedName>
        <fullName evidence="2">Uncharacterized protein</fullName>
    </submittedName>
</protein>
<gene>
    <name evidence="2" type="ORF">GCM10017771_10110</name>
</gene>
<evidence type="ECO:0000256" key="1">
    <source>
        <dbReference type="SAM" id="MobiDB-lite"/>
    </source>
</evidence>
<evidence type="ECO:0000313" key="3">
    <source>
        <dbReference type="Proteomes" id="UP000603227"/>
    </source>
</evidence>